<sequence length="193" mass="22497">MNSPANLKSRPKTTTPVMRFPRTKSRASNTSKTNANYLFAQNETSQEPSSPKVTCTGQVRVNRVINEQTTTTAAVRRCKWFQMCKTKTRWLRRLWKRELCFSVRDWCRESENLQELKRVDDELITKCGKYRSSSLANKLLESKRREEEEDETEGVNGDIWKENREDEGFVKGDEGVKVEPARLNRCKSVRATR</sequence>
<feature type="region of interest" description="Disordered" evidence="1">
    <location>
        <begin position="141"/>
        <end position="160"/>
    </location>
</feature>
<feature type="compositionally biased region" description="Polar residues" evidence="1">
    <location>
        <begin position="1"/>
        <end position="16"/>
    </location>
</feature>
<reference evidence="2" key="1">
    <citation type="journal article" date="2023" name="bioRxiv">
        <title>Improved chromosome-level genome assembly for marigold (Tagetes erecta).</title>
        <authorList>
            <person name="Jiang F."/>
            <person name="Yuan L."/>
            <person name="Wang S."/>
            <person name="Wang H."/>
            <person name="Xu D."/>
            <person name="Wang A."/>
            <person name="Fan W."/>
        </authorList>
    </citation>
    <scope>NUCLEOTIDE SEQUENCE</scope>
    <source>
        <strain evidence="2">WSJ</strain>
        <tissue evidence="2">Leaf</tissue>
    </source>
</reference>
<feature type="region of interest" description="Disordered" evidence="1">
    <location>
        <begin position="1"/>
        <end position="32"/>
    </location>
</feature>
<name>A0AAD8KUN0_TARER</name>
<accession>A0AAD8KUN0</accession>
<keyword evidence="3" id="KW-1185">Reference proteome</keyword>
<organism evidence="2 3">
    <name type="scientific">Tagetes erecta</name>
    <name type="common">African marigold</name>
    <dbReference type="NCBI Taxonomy" id="13708"/>
    <lineage>
        <taxon>Eukaryota</taxon>
        <taxon>Viridiplantae</taxon>
        <taxon>Streptophyta</taxon>
        <taxon>Embryophyta</taxon>
        <taxon>Tracheophyta</taxon>
        <taxon>Spermatophyta</taxon>
        <taxon>Magnoliopsida</taxon>
        <taxon>eudicotyledons</taxon>
        <taxon>Gunneridae</taxon>
        <taxon>Pentapetalae</taxon>
        <taxon>asterids</taxon>
        <taxon>campanulids</taxon>
        <taxon>Asterales</taxon>
        <taxon>Asteraceae</taxon>
        <taxon>Asteroideae</taxon>
        <taxon>Heliantheae alliance</taxon>
        <taxon>Tageteae</taxon>
        <taxon>Tagetes</taxon>
    </lineage>
</organism>
<protein>
    <submittedName>
        <fullName evidence="2">Uncharacterized protein</fullName>
    </submittedName>
</protein>
<dbReference type="Proteomes" id="UP001229421">
    <property type="component" value="Unassembled WGS sequence"/>
</dbReference>
<evidence type="ECO:0000256" key="1">
    <source>
        <dbReference type="SAM" id="MobiDB-lite"/>
    </source>
</evidence>
<evidence type="ECO:0000313" key="2">
    <source>
        <dbReference type="EMBL" id="KAK1426085.1"/>
    </source>
</evidence>
<gene>
    <name evidence="2" type="ORF">QVD17_14753</name>
</gene>
<proteinExistence type="predicted"/>
<comment type="caution">
    <text evidence="2">The sequence shown here is derived from an EMBL/GenBank/DDBJ whole genome shotgun (WGS) entry which is preliminary data.</text>
</comment>
<dbReference type="EMBL" id="JAUHHV010000004">
    <property type="protein sequence ID" value="KAK1426085.1"/>
    <property type="molecule type" value="Genomic_DNA"/>
</dbReference>
<dbReference type="AlphaFoldDB" id="A0AAD8KUN0"/>
<evidence type="ECO:0000313" key="3">
    <source>
        <dbReference type="Proteomes" id="UP001229421"/>
    </source>
</evidence>